<dbReference type="InterPro" id="IPR000132">
    <property type="entry name" value="Nitrilase/CN_hydratase_CS"/>
</dbReference>
<organism evidence="8 9">
    <name type="scientific">Aspergillus brasiliensis (strain CBS 101740 / IMI 381727 / IBT 21946)</name>
    <dbReference type="NCBI Taxonomy" id="767769"/>
    <lineage>
        <taxon>Eukaryota</taxon>
        <taxon>Fungi</taxon>
        <taxon>Dikarya</taxon>
        <taxon>Ascomycota</taxon>
        <taxon>Pezizomycotina</taxon>
        <taxon>Eurotiomycetes</taxon>
        <taxon>Eurotiomycetidae</taxon>
        <taxon>Eurotiales</taxon>
        <taxon>Aspergillaceae</taxon>
        <taxon>Aspergillus</taxon>
        <taxon>Aspergillus subgen. Circumdati</taxon>
    </lineage>
</organism>
<dbReference type="AlphaFoldDB" id="A0A1L9UKL2"/>
<keyword evidence="9" id="KW-1185">Reference proteome</keyword>
<dbReference type="GO" id="GO:0000257">
    <property type="term" value="F:nitrilase activity"/>
    <property type="evidence" value="ECO:0007669"/>
    <property type="project" value="UniProtKB-EC"/>
</dbReference>
<accession>A0A1L9UKL2</accession>
<evidence type="ECO:0000256" key="4">
    <source>
        <dbReference type="ARBA" id="ARBA00039045"/>
    </source>
</evidence>
<dbReference type="PROSITE" id="PS50263">
    <property type="entry name" value="CN_HYDROLASE"/>
    <property type="match status" value="1"/>
</dbReference>
<dbReference type="PROSITE" id="PS00921">
    <property type="entry name" value="NITRIL_CHT_2"/>
    <property type="match status" value="1"/>
</dbReference>
<dbReference type="Gene3D" id="3.60.110.10">
    <property type="entry name" value="Carbon-nitrogen hydrolase"/>
    <property type="match status" value="1"/>
</dbReference>
<feature type="compositionally biased region" description="Acidic residues" evidence="6">
    <location>
        <begin position="351"/>
        <end position="361"/>
    </location>
</feature>
<evidence type="ECO:0000256" key="5">
    <source>
        <dbReference type="PROSITE-ProRule" id="PRU10139"/>
    </source>
</evidence>
<evidence type="ECO:0000256" key="2">
    <source>
        <dbReference type="ARBA" id="ARBA00022801"/>
    </source>
</evidence>
<sequence length="361" mass="39838">MSASTKVRVAVTQQEPVWLDLHATVEKTCRLIAEAAGNGAQLITFPECWIPGYPAWIWCRPVDIGLFTTYLKNSLSYDSEHMRRICNAAAQHKITVVLGFSERDGNSLYIGQCTIDSTGKLVMRRRKMKPTHMERTVFGDSSGRSLLNVVDLPIGKVGALACWEHIQPLLKYHTMIQGEEIHVSAWPVLHPHMGGESLWGMSQEGTLPSIMREIYRDELTGTPGGMGASQVYALESASFVLLTTAVLGPSCVEKMNLSPPWDALGGGASAVIAPDGRRLTEPLPANEEGIVYADLDMDAILSCRHFVDACGHYSRPDLLWLGVDTREKTQHRQEGQADTTINGPEVIPGPVEEESTEYYRF</sequence>
<evidence type="ECO:0000256" key="1">
    <source>
        <dbReference type="ARBA" id="ARBA00008129"/>
    </source>
</evidence>
<dbReference type="InterPro" id="IPR044149">
    <property type="entry name" value="Nitrilases_CHs"/>
</dbReference>
<dbReference type="STRING" id="767769.A0A1L9UKL2"/>
<dbReference type="VEuPathDB" id="FungiDB:ASPBRDRAFT_125055"/>
<dbReference type="GO" id="GO:0016836">
    <property type="term" value="F:hydro-lyase activity"/>
    <property type="evidence" value="ECO:0007669"/>
    <property type="project" value="UniProtKB-ARBA"/>
</dbReference>
<comment type="similarity">
    <text evidence="1">Belongs to the carbon-nitrogen hydrolase superfamily. Nitrilase family.</text>
</comment>
<reference evidence="9" key="1">
    <citation type="journal article" date="2017" name="Genome Biol.">
        <title>Comparative genomics reveals high biological diversity and specific adaptations in the industrially and medically important fungal genus Aspergillus.</title>
        <authorList>
            <person name="de Vries R.P."/>
            <person name="Riley R."/>
            <person name="Wiebenga A."/>
            <person name="Aguilar-Osorio G."/>
            <person name="Amillis S."/>
            <person name="Uchima C.A."/>
            <person name="Anderluh G."/>
            <person name="Asadollahi M."/>
            <person name="Askin M."/>
            <person name="Barry K."/>
            <person name="Battaglia E."/>
            <person name="Bayram O."/>
            <person name="Benocci T."/>
            <person name="Braus-Stromeyer S.A."/>
            <person name="Caldana C."/>
            <person name="Canovas D."/>
            <person name="Cerqueira G.C."/>
            <person name="Chen F."/>
            <person name="Chen W."/>
            <person name="Choi C."/>
            <person name="Clum A."/>
            <person name="Dos Santos R.A."/>
            <person name="Damasio A.R."/>
            <person name="Diallinas G."/>
            <person name="Emri T."/>
            <person name="Fekete E."/>
            <person name="Flipphi M."/>
            <person name="Freyberg S."/>
            <person name="Gallo A."/>
            <person name="Gournas C."/>
            <person name="Habgood R."/>
            <person name="Hainaut M."/>
            <person name="Harispe M.L."/>
            <person name="Henrissat B."/>
            <person name="Hilden K.S."/>
            <person name="Hope R."/>
            <person name="Hossain A."/>
            <person name="Karabika E."/>
            <person name="Karaffa L."/>
            <person name="Karanyi Z."/>
            <person name="Krasevec N."/>
            <person name="Kuo A."/>
            <person name="Kusch H."/>
            <person name="LaButti K."/>
            <person name="Lagendijk E.L."/>
            <person name="Lapidus A."/>
            <person name="Levasseur A."/>
            <person name="Lindquist E."/>
            <person name="Lipzen A."/>
            <person name="Logrieco A.F."/>
            <person name="MacCabe A."/>
            <person name="Maekelae M.R."/>
            <person name="Malavazi I."/>
            <person name="Melin P."/>
            <person name="Meyer V."/>
            <person name="Mielnichuk N."/>
            <person name="Miskei M."/>
            <person name="Molnar A.P."/>
            <person name="Mule G."/>
            <person name="Ngan C.Y."/>
            <person name="Orejas M."/>
            <person name="Orosz E."/>
            <person name="Ouedraogo J.P."/>
            <person name="Overkamp K.M."/>
            <person name="Park H.-S."/>
            <person name="Perrone G."/>
            <person name="Piumi F."/>
            <person name="Punt P.J."/>
            <person name="Ram A.F."/>
            <person name="Ramon A."/>
            <person name="Rauscher S."/>
            <person name="Record E."/>
            <person name="Riano-Pachon D.M."/>
            <person name="Robert V."/>
            <person name="Roehrig J."/>
            <person name="Ruller R."/>
            <person name="Salamov A."/>
            <person name="Salih N.S."/>
            <person name="Samson R.A."/>
            <person name="Sandor E."/>
            <person name="Sanguinetti M."/>
            <person name="Schuetze T."/>
            <person name="Sepcic K."/>
            <person name="Shelest E."/>
            <person name="Sherlock G."/>
            <person name="Sophianopoulou V."/>
            <person name="Squina F.M."/>
            <person name="Sun H."/>
            <person name="Susca A."/>
            <person name="Todd R.B."/>
            <person name="Tsang A."/>
            <person name="Unkles S.E."/>
            <person name="van de Wiele N."/>
            <person name="van Rossen-Uffink D."/>
            <person name="Oliveira J.V."/>
            <person name="Vesth T.C."/>
            <person name="Visser J."/>
            <person name="Yu J.-H."/>
            <person name="Zhou M."/>
            <person name="Andersen M.R."/>
            <person name="Archer D.B."/>
            <person name="Baker S.E."/>
            <person name="Benoit I."/>
            <person name="Brakhage A.A."/>
            <person name="Braus G.H."/>
            <person name="Fischer R."/>
            <person name="Frisvad J.C."/>
            <person name="Goldman G.H."/>
            <person name="Houbraken J."/>
            <person name="Oakley B."/>
            <person name="Pocsi I."/>
            <person name="Scazzocchio C."/>
            <person name="Seiboth B."/>
            <person name="vanKuyk P.A."/>
            <person name="Wortman J."/>
            <person name="Dyer P.S."/>
            <person name="Grigoriev I.V."/>
        </authorList>
    </citation>
    <scope>NUCLEOTIDE SEQUENCE [LARGE SCALE GENOMIC DNA]</scope>
    <source>
        <strain evidence="9">CBS 101740 / IMI 381727 / IBT 21946</strain>
    </source>
</reference>
<dbReference type="EMBL" id="KV878684">
    <property type="protein sequence ID" value="OJJ72235.1"/>
    <property type="molecule type" value="Genomic_DNA"/>
</dbReference>
<dbReference type="SUPFAM" id="SSF56317">
    <property type="entry name" value="Carbon-nitrogen hydrolase"/>
    <property type="match status" value="1"/>
</dbReference>
<dbReference type="EC" id="3.5.5.1" evidence="4"/>
<evidence type="ECO:0000313" key="8">
    <source>
        <dbReference type="EMBL" id="OJJ72235.1"/>
    </source>
</evidence>
<feature type="region of interest" description="Disordered" evidence="6">
    <location>
        <begin position="331"/>
        <end position="361"/>
    </location>
</feature>
<name>A0A1L9UKL2_ASPBC</name>
<evidence type="ECO:0000256" key="6">
    <source>
        <dbReference type="SAM" id="MobiDB-lite"/>
    </source>
</evidence>
<dbReference type="OrthoDB" id="10250282at2759"/>
<dbReference type="Proteomes" id="UP000184499">
    <property type="component" value="Unassembled WGS sequence"/>
</dbReference>
<dbReference type="OMA" id="GYPCWIW"/>
<dbReference type="PANTHER" id="PTHR46044:SF14">
    <property type="entry name" value="ARYLACETONITRILASE"/>
    <property type="match status" value="1"/>
</dbReference>
<feature type="active site" description="Proton acceptor" evidence="5">
    <location>
        <position position="47"/>
    </location>
</feature>
<protein>
    <recommendedName>
        <fullName evidence="4">nitrilase</fullName>
        <ecNumber evidence="4">3.5.5.1</ecNumber>
    </recommendedName>
</protein>
<dbReference type="Pfam" id="PF00795">
    <property type="entry name" value="CN_hydrolase"/>
    <property type="match status" value="1"/>
</dbReference>
<evidence type="ECO:0000259" key="7">
    <source>
        <dbReference type="PROSITE" id="PS50263"/>
    </source>
</evidence>
<dbReference type="RefSeq" id="XP_067479483.1">
    <property type="nucleotide sequence ID" value="XM_067617756.1"/>
</dbReference>
<feature type="domain" description="CN hydrolase" evidence="7">
    <location>
        <begin position="7"/>
        <end position="297"/>
    </location>
</feature>
<keyword evidence="2" id="KW-0378">Hydrolase</keyword>
<dbReference type="InterPro" id="IPR003010">
    <property type="entry name" value="C-N_Hydrolase"/>
</dbReference>
<evidence type="ECO:0000313" key="9">
    <source>
        <dbReference type="Proteomes" id="UP000184499"/>
    </source>
</evidence>
<dbReference type="GeneID" id="93570244"/>
<evidence type="ECO:0000256" key="3">
    <source>
        <dbReference type="ARBA" id="ARBA00036406"/>
    </source>
</evidence>
<dbReference type="PROSITE" id="PS00920">
    <property type="entry name" value="NITRIL_CHT_1"/>
    <property type="match status" value="1"/>
</dbReference>
<proteinExistence type="inferred from homology"/>
<dbReference type="PANTHER" id="PTHR46044">
    <property type="entry name" value="NITRILASE"/>
    <property type="match status" value="1"/>
</dbReference>
<dbReference type="CDD" id="cd07564">
    <property type="entry name" value="nitrilases_CHs"/>
    <property type="match status" value="1"/>
</dbReference>
<comment type="catalytic activity">
    <reaction evidence="3">
        <text>a nitrile + 2 H2O = a carboxylate + NH4(+)</text>
        <dbReference type="Rhea" id="RHEA:21724"/>
        <dbReference type="ChEBI" id="CHEBI:15377"/>
        <dbReference type="ChEBI" id="CHEBI:18379"/>
        <dbReference type="ChEBI" id="CHEBI:28938"/>
        <dbReference type="ChEBI" id="CHEBI:29067"/>
        <dbReference type="EC" id="3.5.5.1"/>
    </reaction>
</comment>
<dbReference type="InterPro" id="IPR036526">
    <property type="entry name" value="C-N_Hydrolase_sf"/>
</dbReference>
<gene>
    <name evidence="8" type="ORF">ASPBRDRAFT_125055</name>
</gene>